<reference evidence="2" key="1">
    <citation type="submission" date="2020-06" db="EMBL/GenBank/DDBJ databases">
        <title>WGS assembly of Ceratodon purpureus strain R40.</title>
        <authorList>
            <person name="Carey S.B."/>
            <person name="Jenkins J."/>
            <person name="Shu S."/>
            <person name="Lovell J.T."/>
            <person name="Sreedasyam A."/>
            <person name="Maumus F."/>
            <person name="Tiley G.P."/>
            <person name="Fernandez-Pozo N."/>
            <person name="Barry K."/>
            <person name="Chen C."/>
            <person name="Wang M."/>
            <person name="Lipzen A."/>
            <person name="Daum C."/>
            <person name="Saski C.A."/>
            <person name="Payton A.C."/>
            <person name="Mcbreen J.C."/>
            <person name="Conrad R.E."/>
            <person name="Kollar L.M."/>
            <person name="Olsson S."/>
            <person name="Huttunen S."/>
            <person name="Landis J.B."/>
            <person name="Wickett N.J."/>
            <person name="Johnson M.G."/>
            <person name="Rensing S.A."/>
            <person name="Grimwood J."/>
            <person name="Schmutz J."/>
            <person name="Mcdaniel S.F."/>
        </authorList>
    </citation>
    <scope>NUCLEOTIDE SEQUENCE</scope>
    <source>
        <strain evidence="2">R40</strain>
    </source>
</reference>
<keyword evidence="3" id="KW-1185">Reference proteome</keyword>
<gene>
    <name evidence="2" type="ORF">KC19_8G131800</name>
</gene>
<sequence>MASNVIISEVLNRSNEFLLLNRLTPLAQENLQTPANVHCCNSICELEQGCRQCRPPALPVRVSARLPFILPRATDRCARHSSCAAYSSNSHQARTHPEQQPRPREPKFSCVRSGE</sequence>
<evidence type="ECO:0000256" key="1">
    <source>
        <dbReference type="SAM" id="MobiDB-lite"/>
    </source>
</evidence>
<evidence type="ECO:0000313" key="3">
    <source>
        <dbReference type="Proteomes" id="UP000822688"/>
    </source>
</evidence>
<accession>A0A8T0H1U2</accession>
<protein>
    <submittedName>
        <fullName evidence="2">Uncharacterized protein</fullName>
    </submittedName>
</protein>
<comment type="caution">
    <text evidence="2">The sequence shown here is derived from an EMBL/GenBank/DDBJ whole genome shotgun (WGS) entry which is preliminary data.</text>
</comment>
<dbReference type="Proteomes" id="UP000822688">
    <property type="component" value="Chromosome 8"/>
</dbReference>
<dbReference type="AlphaFoldDB" id="A0A8T0H1U2"/>
<feature type="compositionally biased region" description="Basic and acidic residues" evidence="1">
    <location>
        <begin position="95"/>
        <end position="107"/>
    </location>
</feature>
<name>A0A8T0H1U2_CERPU</name>
<dbReference type="EMBL" id="CM026429">
    <property type="protein sequence ID" value="KAG0564695.1"/>
    <property type="molecule type" value="Genomic_DNA"/>
</dbReference>
<proteinExistence type="predicted"/>
<feature type="region of interest" description="Disordered" evidence="1">
    <location>
        <begin position="85"/>
        <end position="115"/>
    </location>
</feature>
<organism evidence="2 3">
    <name type="scientific">Ceratodon purpureus</name>
    <name type="common">Fire moss</name>
    <name type="synonym">Dicranum purpureum</name>
    <dbReference type="NCBI Taxonomy" id="3225"/>
    <lineage>
        <taxon>Eukaryota</taxon>
        <taxon>Viridiplantae</taxon>
        <taxon>Streptophyta</taxon>
        <taxon>Embryophyta</taxon>
        <taxon>Bryophyta</taxon>
        <taxon>Bryophytina</taxon>
        <taxon>Bryopsida</taxon>
        <taxon>Dicranidae</taxon>
        <taxon>Pseudoditrichales</taxon>
        <taxon>Ditrichaceae</taxon>
        <taxon>Ceratodon</taxon>
    </lineage>
</organism>
<evidence type="ECO:0000313" key="2">
    <source>
        <dbReference type="EMBL" id="KAG0564695.1"/>
    </source>
</evidence>